<evidence type="ECO:0000313" key="8">
    <source>
        <dbReference type="Proteomes" id="UP000269499"/>
    </source>
</evidence>
<proteinExistence type="inferred from homology"/>
<dbReference type="PANTHER" id="PTHR43429">
    <property type="entry name" value="PYRIDINE NUCLEOTIDE-DISULFIDE OXIDOREDUCTASE DOMAIN-CONTAINING"/>
    <property type="match status" value="1"/>
</dbReference>
<keyword evidence="3" id="KW-0285">Flavoprotein</keyword>
<dbReference type="InterPro" id="IPR036188">
    <property type="entry name" value="FAD/NAD-bd_sf"/>
</dbReference>
<accession>A0A497F720</accession>
<dbReference type="AlphaFoldDB" id="A0A497F720"/>
<evidence type="ECO:0000256" key="2">
    <source>
        <dbReference type="ARBA" id="ARBA00009130"/>
    </source>
</evidence>
<reference evidence="7 8" key="1">
    <citation type="submission" date="2018-06" db="EMBL/GenBank/DDBJ databases">
        <title>Extensive metabolic versatility and redundancy in microbially diverse, dynamic hydrothermal sediments.</title>
        <authorList>
            <person name="Dombrowski N."/>
            <person name="Teske A."/>
            <person name="Baker B.J."/>
        </authorList>
    </citation>
    <scope>NUCLEOTIDE SEQUENCE [LARGE SCALE GENOMIC DNA]</scope>
    <source>
        <strain evidence="7">B20_G2</strain>
    </source>
</reference>
<feature type="domain" description="FAD/NAD(P)-binding" evidence="6">
    <location>
        <begin position="6"/>
        <end position="295"/>
    </location>
</feature>
<keyword evidence="4" id="KW-0274">FAD</keyword>
<dbReference type="InterPro" id="IPR016156">
    <property type="entry name" value="FAD/NAD-linked_Rdtase_dimer_sf"/>
</dbReference>
<dbReference type="GO" id="GO:0016491">
    <property type="term" value="F:oxidoreductase activity"/>
    <property type="evidence" value="ECO:0007669"/>
    <property type="project" value="InterPro"/>
</dbReference>
<comment type="caution">
    <text evidence="7">The sequence shown here is derived from an EMBL/GenBank/DDBJ whole genome shotgun (WGS) entry which is preliminary data.</text>
</comment>
<evidence type="ECO:0000256" key="1">
    <source>
        <dbReference type="ARBA" id="ARBA00001974"/>
    </source>
</evidence>
<sequence>MVYVRRVVVVGLGPAGLWSAISARVADPSAEVVVISDEKYLTYSRCGLPFVIGGEIGGFDELIITSIDKLKSLRIQVSLESKVVDVSGDEVIYEREGEVHRIKFSSLVIATGSKPFIPPIPGIDVSGVYSLKTIDDGLMISEAVRRARKALVIGAGAIGLEVAEALVRRGLEVVVAEIMPRVLPTILDGDMAKILGEAIRSSGVQLMLNSKVEEILGDSKVKCALVGGVEVPCDIVIVATGVRPNIELARKIGVSIGVAGGIETDEFMRTSIEGVYAAGDCAETKHLVTGKPFTPLLGSVAYRQGKVAGANASGASLRFHGSLGSTVLKVFGCEVGSTGLTLEQAKIEGIRVVVGKVKWLTKAEYYPGAREITVKLVFNADDGKLIGGQIVGGEAVGQRVNLLAAAISCGMDAESLASIDTCYSPPVADAIEPICRAAEIALKKLRK</sequence>
<protein>
    <submittedName>
        <fullName evidence="7">Pyridine nucleotide-disulfide oxidoreductase</fullName>
    </submittedName>
</protein>
<dbReference type="Proteomes" id="UP000269499">
    <property type="component" value="Unassembled WGS sequence"/>
</dbReference>
<gene>
    <name evidence="7" type="ORF">DRJ26_01480</name>
</gene>
<dbReference type="InterPro" id="IPR050260">
    <property type="entry name" value="FAD-bd_OxRdtase"/>
</dbReference>
<dbReference type="PRINTS" id="PR00368">
    <property type="entry name" value="FADPNR"/>
</dbReference>
<dbReference type="Pfam" id="PF02852">
    <property type="entry name" value="Pyr_redox_dim"/>
    <property type="match status" value="1"/>
</dbReference>
<evidence type="ECO:0000259" key="6">
    <source>
        <dbReference type="Pfam" id="PF07992"/>
    </source>
</evidence>
<dbReference type="InterPro" id="IPR004099">
    <property type="entry name" value="Pyr_nucl-diS_OxRdtase_dimer"/>
</dbReference>
<evidence type="ECO:0000259" key="5">
    <source>
        <dbReference type="Pfam" id="PF02852"/>
    </source>
</evidence>
<evidence type="ECO:0000256" key="3">
    <source>
        <dbReference type="ARBA" id="ARBA00022630"/>
    </source>
</evidence>
<dbReference type="Gene3D" id="3.50.50.60">
    <property type="entry name" value="FAD/NAD(P)-binding domain"/>
    <property type="match status" value="2"/>
</dbReference>
<comment type="cofactor">
    <cofactor evidence="1">
        <name>FAD</name>
        <dbReference type="ChEBI" id="CHEBI:57692"/>
    </cofactor>
</comment>
<feature type="domain" description="Pyridine nucleotide-disulphide oxidoreductase dimerisation" evidence="5">
    <location>
        <begin position="330"/>
        <end position="431"/>
    </location>
</feature>
<evidence type="ECO:0000313" key="7">
    <source>
        <dbReference type="EMBL" id="RLE54818.1"/>
    </source>
</evidence>
<dbReference type="PRINTS" id="PR00411">
    <property type="entry name" value="PNDRDTASEI"/>
</dbReference>
<dbReference type="SUPFAM" id="SSF51905">
    <property type="entry name" value="FAD/NAD(P)-binding domain"/>
    <property type="match status" value="1"/>
</dbReference>
<dbReference type="EMBL" id="QMRA01000015">
    <property type="protein sequence ID" value="RLE54818.1"/>
    <property type="molecule type" value="Genomic_DNA"/>
</dbReference>
<organism evidence="7 8">
    <name type="scientific">Thermoproteota archaeon</name>
    <dbReference type="NCBI Taxonomy" id="2056631"/>
    <lineage>
        <taxon>Archaea</taxon>
        <taxon>Thermoproteota</taxon>
    </lineage>
</organism>
<comment type="similarity">
    <text evidence="2">Belongs to the class-III pyridine nucleotide-disulfide oxidoreductase family.</text>
</comment>
<name>A0A497F720_9CREN</name>
<dbReference type="InterPro" id="IPR023753">
    <property type="entry name" value="FAD/NAD-binding_dom"/>
</dbReference>
<evidence type="ECO:0000256" key="4">
    <source>
        <dbReference type="ARBA" id="ARBA00022827"/>
    </source>
</evidence>
<dbReference type="SUPFAM" id="SSF55424">
    <property type="entry name" value="FAD/NAD-linked reductases, dimerisation (C-terminal) domain"/>
    <property type="match status" value="1"/>
</dbReference>
<dbReference type="Pfam" id="PF07992">
    <property type="entry name" value="Pyr_redox_2"/>
    <property type="match status" value="1"/>
</dbReference>
<dbReference type="PANTHER" id="PTHR43429:SF3">
    <property type="entry name" value="NITRITE REDUCTASE [NAD(P)H]"/>
    <property type="match status" value="1"/>
</dbReference>